<dbReference type="InterPro" id="IPR002110">
    <property type="entry name" value="Ankyrin_rpt"/>
</dbReference>
<dbReference type="InterPro" id="IPR036770">
    <property type="entry name" value="Ankyrin_rpt-contain_sf"/>
</dbReference>
<dbReference type="Proteomes" id="UP001642464">
    <property type="component" value="Unassembled WGS sequence"/>
</dbReference>
<name>A0ABP0PFZ0_9DINO</name>
<dbReference type="Pfam" id="PF00023">
    <property type="entry name" value="Ank"/>
    <property type="match status" value="1"/>
</dbReference>
<evidence type="ECO:0000256" key="1">
    <source>
        <dbReference type="SAM" id="MobiDB-lite"/>
    </source>
</evidence>
<proteinExistence type="predicted"/>
<dbReference type="Gene3D" id="1.25.40.20">
    <property type="entry name" value="Ankyrin repeat-containing domain"/>
    <property type="match status" value="1"/>
</dbReference>
<dbReference type="EMBL" id="CAXAMM010035836">
    <property type="protein sequence ID" value="CAK9074955.1"/>
    <property type="molecule type" value="Genomic_DNA"/>
</dbReference>
<protein>
    <submittedName>
        <fullName evidence="2">Uncharacterized protein</fullName>
    </submittedName>
</protein>
<evidence type="ECO:0000313" key="3">
    <source>
        <dbReference type="Proteomes" id="UP001642464"/>
    </source>
</evidence>
<keyword evidence="3" id="KW-1185">Reference proteome</keyword>
<feature type="compositionally biased region" description="Basic and acidic residues" evidence="1">
    <location>
        <begin position="227"/>
        <end position="241"/>
    </location>
</feature>
<accession>A0ABP0PFZ0</accession>
<sequence length="420" mass="45908">MEGSLLEAVRSSDSQEVARLLSAGVSPNVPDELGETPIFEATAVDHVEIVALLLLARADPQHQSLQGMVARQMALEATASLLDLFSGKTTETEEAVARLPRPLQLEVAKHFAKPSEQADHAEPVQQPEPKEFEATQEHAQYDFAEEPRTTGAEEGRSLRRHEISETSEPKRQDPAADEPKEPRSSEVDEANERRHNLEADKPARSAAEATRHQHDAEPKMNAQNQDRASEHKDLKEQRDFVADSSEGGAGAAPGSGCIHVVLHSPLVALRREPCMRSTVLRHARPGDRVALADWDATGQWRRVAGEDGWMPVKHPSLGWLVKAEAEDHFVRGSWSSMSSLCEDVEPKKITVQEAWRQLYEGGILNIPPPNGSNAPSIAGQALAEAAMTGRAQTAEGEKALASLDIPTLEYVMASALQHLR</sequence>
<dbReference type="SUPFAM" id="SSF48403">
    <property type="entry name" value="Ankyrin repeat"/>
    <property type="match status" value="1"/>
</dbReference>
<evidence type="ECO:0000313" key="2">
    <source>
        <dbReference type="EMBL" id="CAK9074955.1"/>
    </source>
</evidence>
<comment type="caution">
    <text evidence="2">The sequence shown here is derived from an EMBL/GenBank/DDBJ whole genome shotgun (WGS) entry which is preliminary data.</text>
</comment>
<reference evidence="2 3" key="1">
    <citation type="submission" date="2024-02" db="EMBL/GenBank/DDBJ databases">
        <authorList>
            <person name="Chen Y."/>
            <person name="Shah S."/>
            <person name="Dougan E. K."/>
            <person name="Thang M."/>
            <person name="Chan C."/>
        </authorList>
    </citation>
    <scope>NUCLEOTIDE SEQUENCE [LARGE SCALE GENOMIC DNA]</scope>
</reference>
<feature type="compositionally biased region" description="Basic and acidic residues" evidence="1">
    <location>
        <begin position="116"/>
        <end position="218"/>
    </location>
</feature>
<organism evidence="2 3">
    <name type="scientific">Durusdinium trenchii</name>
    <dbReference type="NCBI Taxonomy" id="1381693"/>
    <lineage>
        <taxon>Eukaryota</taxon>
        <taxon>Sar</taxon>
        <taxon>Alveolata</taxon>
        <taxon>Dinophyceae</taxon>
        <taxon>Suessiales</taxon>
        <taxon>Symbiodiniaceae</taxon>
        <taxon>Durusdinium</taxon>
    </lineage>
</organism>
<feature type="region of interest" description="Disordered" evidence="1">
    <location>
        <begin position="112"/>
        <end position="253"/>
    </location>
</feature>
<gene>
    <name evidence="2" type="ORF">SCF082_LOCUS36420</name>
</gene>